<dbReference type="VEuPathDB" id="FungiDB:TRICI_004230"/>
<protein>
    <recommendedName>
        <fullName evidence="1">CID domain-containing protein</fullName>
    </recommendedName>
</protein>
<dbReference type="InterPro" id="IPR042326">
    <property type="entry name" value="Ctk3"/>
</dbReference>
<gene>
    <name evidence="2" type="ORF">TRICI_004230</name>
</gene>
<dbReference type="PANTHER" id="PTHR28291">
    <property type="entry name" value="CTD KINASE SUBUNIT GAMMA"/>
    <property type="match status" value="1"/>
</dbReference>
<dbReference type="InterPro" id="IPR008942">
    <property type="entry name" value="ENTH_VHS"/>
</dbReference>
<evidence type="ECO:0000313" key="2">
    <source>
        <dbReference type="EMBL" id="KAA8910212.1"/>
    </source>
</evidence>
<evidence type="ECO:0000259" key="1">
    <source>
        <dbReference type="PROSITE" id="PS51391"/>
    </source>
</evidence>
<dbReference type="EMBL" id="SWFS01000319">
    <property type="protein sequence ID" value="KAA8910212.1"/>
    <property type="molecule type" value="Genomic_DNA"/>
</dbReference>
<sequence length="219" mass="25218">MDPFEARLQFIKTLQRLNASTSSNDAACQFMLKHDEVQEDLYSCILQELAVSSINTRLNIFGFLNSLCENLINKYNDPTNHNYCIWLNRDFVEIVQKTVPEDHSDGLLNLGPTLDLISKTGCFGQLIQADTLAAATAFLDKRRQEPMAATPVRMSREQILRRMDEDRERAKRAKESIWAIDYKANPNYEFDMMWDNLTTLQKLDFEQMLEDNEIAAPGV</sequence>
<evidence type="ECO:0000313" key="3">
    <source>
        <dbReference type="Proteomes" id="UP000761534"/>
    </source>
</evidence>
<comment type="caution">
    <text evidence="2">The sequence shown here is derived from an EMBL/GenBank/DDBJ whole genome shotgun (WGS) entry which is preliminary data.</text>
</comment>
<dbReference type="Gene3D" id="1.25.40.90">
    <property type="match status" value="1"/>
</dbReference>
<dbReference type="InterPro" id="IPR024637">
    <property type="entry name" value="Ctk3_C"/>
</dbReference>
<dbReference type="Pfam" id="PF12243">
    <property type="entry name" value="CTK3"/>
    <property type="match status" value="1"/>
</dbReference>
<dbReference type="GO" id="GO:0032786">
    <property type="term" value="P:positive regulation of DNA-templated transcription, elongation"/>
    <property type="evidence" value="ECO:0007669"/>
    <property type="project" value="InterPro"/>
</dbReference>
<dbReference type="Pfam" id="PF12350">
    <property type="entry name" value="CTK3_C"/>
    <property type="match status" value="1"/>
</dbReference>
<dbReference type="GO" id="GO:0070692">
    <property type="term" value="C:CTDK-1 complex"/>
    <property type="evidence" value="ECO:0007669"/>
    <property type="project" value="InterPro"/>
</dbReference>
<dbReference type="InterPro" id="IPR024638">
    <property type="entry name" value="Ctk3_N"/>
</dbReference>
<dbReference type="GO" id="GO:0045943">
    <property type="term" value="P:positive regulation of transcription by RNA polymerase I"/>
    <property type="evidence" value="ECO:0007669"/>
    <property type="project" value="TreeGrafter"/>
</dbReference>
<dbReference type="PROSITE" id="PS51391">
    <property type="entry name" value="CID"/>
    <property type="match status" value="1"/>
</dbReference>
<name>A0A642V1Q8_9ASCO</name>
<dbReference type="PANTHER" id="PTHR28291:SF1">
    <property type="entry name" value="CTD KINASE SUBUNIT GAMMA"/>
    <property type="match status" value="1"/>
</dbReference>
<accession>A0A642V1Q8</accession>
<dbReference type="InterPro" id="IPR006569">
    <property type="entry name" value="CID_dom"/>
</dbReference>
<organism evidence="2 3">
    <name type="scientific">Trichomonascus ciferrii</name>
    <dbReference type="NCBI Taxonomy" id="44093"/>
    <lineage>
        <taxon>Eukaryota</taxon>
        <taxon>Fungi</taxon>
        <taxon>Dikarya</taxon>
        <taxon>Ascomycota</taxon>
        <taxon>Saccharomycotina</taxon>
        <taxon>Dipodascomycetes</taxon>
        <taxon>Dipodascales</taxon>
        <taxon>Trichomonascaceae</taxon>
        <taxon>Trichomonascus</taxon>
        <taxon>Trichomonascus ciferrii complex</taxon>
    </lineage>
</organism>
<keyword evidence="3" id="KW-1185">Reference proteome</keyword>
<reference evidence="2" key="1">
    <citation type="journal article" date="2019" name="G3 (Bethesda)">
        <title>Genome Assemblies of Two Rare Opportunistic Yeast Pathogens: Diutina rugosa (syn. Candida rugosa) and Trichomonascus ciferrii (syn. Candida ciferrii).</title>
        <authorList>
            <person name="Mixao V."/>
            <person name="Saus E."/>
            <person name="Hansen A.P."/>
            <person name="Lass-Florl C."/>
            <person name="Gabaldon T."/>
        </authorList>
    </citation>
    <scope>NUCLEOTIDE SEQUENCE</scope>
    <source>
        <strain evidence="2">CBS 4856</strain>
    </source>
</reference>
<proteinExistence type="predicted"/>
<feature type="domain" description="CID" evidence="1">
    <location>
        <begin position="2"/>
        <end position="143"/>
    </location>
</feature>
<dbReference type="Proteomes" id="UP000761534">
    <property type="component" value="Unassembled WGS sequence"/>
</dbReference>
<dbReference type="OrthoDB" id="21266at2759"/>
<dbReference type="AlphaFoldDB" id="A0A642V1Q8"/>